<evidence type="ECO:0000256" key="3">
    <source>
        <dbReference type="SAM" id="Phobius"/>
    </source>
</evidence>
<sequence length="197" mass="20813">MVNNGGFILYNSNSKLRVIIICGIFAAITAILAQIEIPIPIVPISGQTLAVGLTATIIGSRYGAIAMICYALLGATGLPVFAGFKGGVQVLIGPTGGYIFGFILAAYVTGLILEKTKFTITMAMIANTIGMIITLAFGATQLKFVLDMTWGQALVTGVYPFIVVGLIKAYLASWLGITVRKRLIQAKLVPQTNKQVA</sequence>
<gene>
    <name evidence="4" type="ORF">QQS35_21245</name>
</gene>
<keyword evidence="2 3" id="KW-0472">Membrane</keyword>
<feature type="transmembrane region" description="Helical" evidence="3">
    <location>
        <begin position="65"/>
        <end position="84"/>
    </location>
</feature>
<evidence type="ECO:0000313" key="4">
    <source>
        <dbReference type="EMBL" id="MDL4842968.1"/>
    </source>
</evidence>
<feature type="transmembrane region" description="Helical" evidence="3">
    <location>
        <begin position="16"/>
        <end position="35"/>
    </location>
</feature>
<evidence type="ECO:0000256" key="1">
    <source>
        <dbReference type="ARBA" id="ARBA00010692"/>
    </source>
</evidence>
<protein>
    <recommendedName>
        <fullName evidence="2">Biotin transporter</fullName>
    </recommendedName>
</protein>
<comment type="caution">
    <text evidence="4">The sequence shown here is derived from an EMBL/GenBank/DDBJ whole genome shotgun (WGS) entry which is preliminary data.</text>
</comment>
<evidence type="ECO:0000256" key="2">
    <source>
        <dbReference type="PIRNR" id="PIRNR016661"/>
    </source>
</evidence>
<reference evidence="4 5" key="1">
    <citation type="submission" date="2023-06" db="EMBL/GenBank/DDBJ databases">
        <title>Aquibacillus rhizosphaerae LR5S19.</title>
        <authorList>
            <person name="Sun J.-Q."/>
        </authorList>
    </citation>
    <scope>NUCLEOTIDE SEQUENCE [LARGE SCALE GENOMIC DNA]</scope>
    <source>
        <strain evidence="4 5">LR5S19</strain>
    </source>
</reference>
<feature type="transmembrane region" description="Helical" evidence="3">
    <location>
        <begin position="125"/>
        <end position="146"/>
    </location>
</feature>
<dbReference type="PANTHER" id="PTHR34295">
    <property type="entry name" value="BIOTIN TRANSPORTER BIOY"/>
    <property type="match status" value="1"/>
</dbReference>
<dbReference type="Gene3D" id="1.10.1760.20">
    <property type="match status" value="1"/>
</dbReference>
<proteinExistence type="inferred from homology"/>
<keyword evidence="3" id="KW-0812">Transmembrane</keyword>
<keyword evidence="3" id="KW-1133">Transmembrane helix</keyword>
<dbReference type="Pfam" id="PF02632">
    <property type="entry name" value="BioY"/>
    <property type="match status" value="1"/>
</dbReference>
<dbReference type="EMBL" id="JASTZU010000063">
    <property type="protein sequence ID" value="MDL4842968.1"/>
    <property type="molecule type" value="Genomic_DNA"/>
</dbReference>
<organism evidence="4 5">
    <name type="scientific">Aquibacillus rhizosphaerae</name>
    <dbReference type="NCBI Taxonomy" id="3051431"/>
    <lineage>
        <taxon>Bacteria</taxon>
        <taxon>Bacillati</taxon>
        <taxon>Bacillota</taxon>
        <taxon>Bacilli</taxon>
        <taxon>Bacillales</taxon>
        <taxon>Bacillaceae</taxon>
        <taxon>Aquibacillus</taxon>
    </lineage>
</organism>
<dbReference type="Proteomes" id="UP001235343">
    <property type="component" value="Unassembled WGS sequence"/>
</dbReference>
<evidence type="ECO:0000313" key="5">
    <source>
        <dbReference type="Proteomes" id="UP001235343"/>
    </source>
</evidence>
<feature type="transmembrane region" description="Helical" evidence="3">
    <location>
        <begin position="90"/>
        <end position="113"/>
    </location>
</feature>
<keyword evidence="5" id="KW-1185">Reference proteome</keyword>
<comment type="similarity">
    <text evidence="1 2">Belongs to the BioY family.</text>
</comment>
<dbReference type="PIRSF" id="PIRSF016661">
    <property type="entry name" value="BioY"/>
    <property type="match status" value="1"/>
</dbReference>
<accession>A0ABT7LAS6</accession>
<keyword evidence="2" id="KW-1003">Cell membrane</keyword>
<name>A0ABT7LAS6_9BACI</name>
<dbReference type="PANTHER" id="PTHR34295:SF1">
    <property type="entry name" value="BIOTIN TRANSPORTER BIOY"/>
    <property type="match status" value="1"/>
</dbReference>
<dbReference type="InterPro" id="IPR003784">
    <property type="entry name" value="BioY"/>
</dbReference>
<keyword evidence="2" id="KW-0813">Transport</keyword>
<feature type="transmembrane region" description="Helical" evidence="3">
    <location>
        <begin position="158"/>
        <end position="177"/>
    </location>
</feature>
<comment type="subcellular location">
    <subcellularLocation>
        <location evidence="2">Cell membrane</location>
        <topology evidence="2">Multi-pass membrane protein</topology>
    </subcellularLocation>
</comment>